<dbReference type="RefSeq" id="WP_185042681.1">
    <property type="nucleotide sequence ID" value="NZ_BAABFG010000005.1"/>
</dbReference>
<keyword evidence="2" id="KW-1185">Reference proteome</keyword>
<evidence type="ECO:0000313" key="1">
    <source>
        <dbReference type="EMBL" id="MBB4742295.1"/>
    </source>
</evidence>
<dbReference type="Pfam" id="PF10604">
    <property type="entry name" value="Polyketide_cyc2"/>
    <property type="match status" value="1"/>
</dbReference>
<reference evidence="1 2" key="1">
    <citation type="submission" date="2020-08" db="EMBL/GenBank/DDBJ databases">
        <title>Sequencing the genomes of 1000 actinobacteria strains.</title>
        <authorList>
            <person name="Klenk H.-P."/>
        </authorList>
    </citation>
    <scope>NUCLEOTIDE SEQUENCE [LARGE SCALE GENOMIC DNA]</scope>
    <source>
        <strain evidence="1 2">DSM 45809</strain>
    </source>
</reference>
<dbReference type="Proteomes" id="UP000546162">
    <property type="component" value="Unassembled WGS sequence"/>
</dbReference>
<dbReference type="InterPro" id="IPR019587">
    <property type="entry name" value="Polyketide_cyclase/dehydratase"/>
</dbReference>
<organism evidence="1 2">
    <name type="scientific">Actinoplanes octamycinicus</name>
    <dbReference type="NCBI Taxonomy" id="135948"/>
    <lineage>
        <taxon>Bacteria</taxon>
        <taxon>Bacillati</taxon>
        <taxon>Actinomycetota</taxon>
        <taxon>Actinomycetes</taxon>
        <taxon>Micromonosporales</taxon>
        <taxon>Micromonosporaceae</taxon>
        <taxon>Actinoplanes</taxon>
    </lineage>
</organism>
<dbReference type="SUPFAM" id="SSF55961">
    <property type="entry name" value="Bet v1-like"/>
    <property type="match status" value="1"/>
</dbReference>
<evidence type="ECO:0008006" key="3">
    <source>
        <dbReference type="Google" id="ProtNLM"/>
    </source>
</evidence>
<comment type="caution">
    <text evidence="1">The sequence shown here is derived from an EMBL/GenBank/DDBJ whole genome shotgun (WGS) entry which is preliminary data.</text>
</comment>
<sequence length="147" mass="16758">MTTTLDVPQSPGQVWAFSSDPMAQKKWDRSVAEVEVTSPEPFGAGSTFRTIGPARRGRPGIVTSYRVAAFEPETHARIEVVESRTLRRAVWEFRFAARGTGTHIEWRIALVPKPRYFFLGPVLRANRAQLVRDMRWFRAALDEEFPP</sequence>
<evidence type="ECO:0000313" key="2">
    <source>
        <dbReference type="Proteomes" id="UP000546162"/>
    </source>
</evidence>
<dbReference type="Gene3D" id="3.30.530.20">
    <property type="match status" value="1"/>
</dbReference>
<accession>A0A7W7H1J8</accession>
<gene>
    <name evidence="1" type="ORF">BJY16_005754</name>
</gene>
<dbReference type="EMBL" id="JACHNB010000001">
    <property type="protein sequence ID" value="MBB4742295.1"/>
    <property type="molecule type" value="Genomic_DNA"/>
</dbReference>
<name>A0A7W7H1J8_9ACTN</name>
<dbReference type="InterPro" id="IPR023393">
    <property type="entry name" value="START-like_dom_sf"/>
</dbReference>
<protein>
    <recommendedName>
        <fullName evidence="3">Polyketide cyclase/dehydrase/lipid transport protein</fullName>
    </recommendedName>
</protein>
<proteinExistence type="predicted"/>
<dbReference type="AlphaFoldDB" id="A0A7W7H1J8"/>